<evidence type="ECO:0000313" key="4">
    <source>
        <dbReference type="EMBL" id="OOZ39849.1"/>
    </source>
</evidence>
<evidence type="ECO:0000313" key="5">
    <source>
        <dbReference type="Proteomes" id="UP000191110"/>
    </source>
</evidence>
<organism evidence="4 5">
    <name type="scientific">Solemya pervernicosa gill symbiont</name>
    <dbReference type="NCBI Taxonomy" id="642797"/>
    <lineage>
        <taxon>Bacteria</taxon>
        <taxon>Pseudomonadati</taxon>
        <taxon>Pseudomonadota</taxon>
        <taxon>Gammaproteobacteria</taxon>
        <taxon>sulfur-oxidizing symbionts</taxon>
    </lineage>
</organism>
<name>A0A1T2L436_9GAMM</name>
<evidence type="ECO:0000259" key="3">
    <source>
        <dbReference type="PROSITE" id="PS50110"/>
    </source>
</evidence>
<dbReference type="SMART" id="SM00448">
    <property type="entry name" value="REC"/>
    <property type="match status" value="1"/>
</dbReference>
<dbReference type="PROSITE" id="PS50110">
    <property type="entry name" value="RESPONSE_REGULATORY"/>
    <property type="match status" value="1"/>
</dbReference>
<proteinExistence type="predicted"/>
<reference evidence="4 5" key="1">
    <citation type="submission" date="2016-11" db="EMBL/GenBank/DDBJ databases">
        <title>Mixed transmission modes and dynamic genome evolution in an obligate animal-bacterial symbiosis.</title>
        <authorList>
            <person name="Russell S.L."/>
            <person name="Corbett-Detig R.B."/>
            <person name="Cavanaugh C.M."/>
        </authorList>
    </citation>
    <scope>NUCLEOTIDE SEQUENCE [LARGE SCALE GENOMIC DNA]</scope>
    <source>
        <strain evidence="4">Sveles-Q1</strain>
    </source>
</reference>
<dbReference type="GO" id="GO:0016791">
    <property type="term" value="F:phosphatase activity"/>
    <property type="evidence" value="ECO:0007669"/>
    <property type="project" value="TreeGrafter"/>
</dbReference>
<dbReference type="Gene3D" id="3.60.40.10">
    <property type="entry name" value="PPM-type phosphatase domain"/>
    <property type="match status" value="1"/>
</dbReference>
<dbReference type="OrthoDB" id="9811749at2"/>
<dbReference type="Pfam" id="PF00072">
    <property type="entry name" value="Response_reg"/>
    <property type="match status" value="1"/>
</dbReference>
<comment type="caution">
    <text evidence="4">The sequence shown here is derived from an EMBL/GenBank/DDBJ whole genome shotgun (WGS) entry which is preliminary data.</text>
</comment>
<dbReference type="InterPro" id="IPR001789">
    <property type="entry name" value="Sig_transdc_resp-reg_receiver"/>
</dbReference>
<dbReference type="InterPro" id="IPR052016">
    <property type="entry name" value="Bact_Sigma-Reg"/>
</dbReference>
<gene>
    <name evidence="4" type="ORF">BOW53_10010</name>
</gene>
<dbReference type="PANTHER" id="PTHR43156">
    <property type="entry name" value="STAGE II SPORULATION PROTEIN E-RELATED"/>
    <property type="match status" value="1"/>
</dbReference>
<dbReference type="InterPro" id="IPR011006">
    <property type="entry name" value="CheY-like_superfamily"/>
</dbReference>
<dbReference type="AlphaFoldDB" id="A0A1T2L436"/>
<dbReference type="InterPro" id="IPR036457">
    <property type="entry name" value="PPM-type-like_dom_sf"/>
</dbReference>
<evidence type="ECO:0000256" key="2">
    <source>
        <dbReference type="PROSITE-ProRule" id="PRU00169"/>
    </source>
</evidence>
<keyword evidence="1" id="KW-0378">Hydrolase</keyword>
<evidence type="ECO:0000256" key="1">
    <source>
        <dbReference type="ARBA" id="ARBA00022801"/>
    </source>
</evidence>
<dbReference type="CDD" id="cd00156">
    <property type="entry name" value="REC"/>
    <property type="match status" value="1"/>
</dbReference>
<dbReference type="Pfam" id="PF07228">
    <property type="entry name" value="SpoIIE"/>
    <property type="match status" value="1"/>
</dbReference>
<dbReference type="SUPFAM" id="SSF52172">
    <property type="entry name" value="CheY-like"/>
    <property type="match status" value="1"/>
</dbReference>
<keyword evidence="5" id="KW-1185">Reference proteome</keyword>
<feature type="modified residue" description="4-aspartylphosphate" evidence="2">
    <location>
        <position position="67"/>
    </location>
</feature>
<dbReference type="Proteomes" id="UP000191110">
    <property type="component" value="Unassembled WGS sequence"/>
</dbReference>
<feature type="domain" description="Response regulatory" evidence="3">
    <location>
        <begin position="18"/>
        <end position="132"/>
    </location>
</feature>
<dbReference type="Gene3D" id="3.40.50.2300">
    <property type="match status" value="1"/>
</dbReference>
<protein>
    <recommendedName>
        <fullName evidence="3">Response regulatory domain-containing protein</fullName>
    </recommendedName>
</protein>
<keyword evidence="2" id="KW-0597">Phosphoprotein</keyword>
<dbReference type="SMART" id="SM00331">
    <property type="entry name" value="PP2C_SIG"/>
    <property type="match status" value="1"/>
</dbReference>
<dbReference type="PANTHER" id="PTHR43156:SF2">
    <property type="entry name" value="STAGE II SPORULATION PROTEIN E"/>
    <property type="match status" value="1"/>
</dbReference>
<dbReference type="EMBL" id="MPRL01000040">
    <property type="protein sequence ID" value="OOZ39849.1"/>
    <property type="molecule type" value="Genomic_DNA"/>
</dbReference>
<dbReference type="RefSeq" id="WP_078483944.1">
    <property type="nucleotide sequence ID" value="NZ_MPRL01000040.1"/>
</dbReference>
<sequence length="393" mass="43428">MNREATDSQDLPFLQTLTLLIIDDDGELRTWMETVLSPMTKELHSAADAEQATMLFKEHTPDLVITDVNMPGSGGLELATEIKAFDPDIPVLLITGYDDATTLQQAIEIGIDGYLAKPLTVESVMQALAKPLRSLQNNRDLKQQTALLEMYHAAAEEERDLVSDLMERMMQPIERRDERFDYWVAPTDAVSGDLICIHYANNGTLFIMAADSTGHGLPAALNLLPINQVFYRMVDKGFPVSAIAEEMNRVIKEQSPADRFVAATLASIDFRNRIIDICNGGNPPTFLIDDSGEVVHSFASGQLPLGILGGESFTASNEIYRWEQPLQLVLFSDGMTDAENESGIAFDERGIIEALKQSTQDKRVTHVVEAVQTHLGERHAHDDISIIVANCEA</sequence>
<dbReference type="InterPro" id="IPR001932">
    <property type="entry name" value="PPM-type_phosphatase-like_dom"/>
</dbReference>
<accession>A0A1T2L436</accession>
<dbReference type="GO" id="GO:0000160">
    <property type="term" value="P:phosphorelay signal transduction system"/>
    <property type="evidence" value="ECO:0007669"/>
    <property type="project" value="InterPro"/>
</dbReference>
<dbReference type="SUPFAM" id="SSF81606">
    <property type="entry name" value="PP2C-like"/>
    <property type="match status" value="1"/>
</dbReference>